<protein>
    <submittedName>
        <fullName evidence="3">Glycosyltransferase family 2 protein</fullName>
    </submittedName>
</protein>
<dbReference type="PANTHER" id="PTHR48090">
    <property type="entry name" value="UNDECAPRENYL-PHOSPHATE 4-DEOXY-4-FORMAMIDO-L-ARABINOSE TRANSFERASE-RELATED"/>
    <property type="match status" value="1"/>
</dbReference>
<feature type="domain" description="Glycosyltransferase 2-like" evidence="2">
    <location>
        <begin position="8"/>
        <end position="141"/>
    </location>
</feature>
<dbReference type="InterPro" id="IPR029044">
    <property type="entry name" value="Nucleotide-diphossugar_trans"/>
</dbReference>
<dbReference type="EMBL" id="CP060711">
    <property type="protein sequence ID" value="QNN47832.1"/>
    <property type="molecule type" value="Genomic_DNA"/>
</dbReference>
<dbReference type="Gene3D" id="3.90.550.10">
    <property type="entry name" value="Spore Coat Polysaccharide Biosynthesis Protein SpsA, Chain A"/>
    <property type="match status" value="1"/>
</dbReference>
<sequence>MQPALSYSIVVPVYRNEDNIPALLAAMANMHRQLGPSFEAVFVVDGSPDESHRRLNEALPAQPFASTLVSLARNFGAFAAIRHGLGEARGRQIAVMAADLQEPPELAIDLLKRVEAGADIAFGTRQGRNDPALSKALSNTYWSLYRRWVLPDIPKGGVDIFAVSHGVRDALMAMPEANTSLLGQLFWLGGRRAFVPYVRREREVGKSAWTLRKKLRYLMDSAFSFTDLPIRILLGLGLGGLAFSVALAIAVVAAKLTGHVAVPGYAATILVVLFFGAFNSLGLGIIGSYVWRAFENTKGRPLTIAQQTERFGQENPR</sequence>
<dbReference type="SUPFAM" id="SSF53448">
    <property type="entry name" value="Nucleotide-diphospho-sugar transferases"/>
    <property type="match status" value="1"/>
</dbReference>
<evidence type="ECO:0000259" key="2">
    <source>
        <dbReference type="Pfam" id="PF00535"/>
    </source>
</evidence>
<keyword evidence="1" id="KW-1133">Transmembrane helix</keyword>
<feature type="transmembrane region" description="Helical" evidence="1">
    <location>
        <begin position="232"/>
        <end position="253"/>
    </location>
</feature>
<evidence type="ECO:0000256" key="1">
    <source>
        <dbReference type="SAM" id="Phobius"/>
    </source>
</evidence>
<dbReference type="RefSeq" id="WP_187571576.1">
    <property type="nucleotide sequence ID" value="NZ_CP060711.1"/>
</dbReference>
<keyword evidence="4" id="KW-1185">Reference proteome</keyword>
<name>A0A7G9QWV7_9GAMM</name>
<dbReference type="CDD" id="cd04187">
    <property type="entry name" value="DPM1_like_bac"/>
    <property type="match status" value="1"/>
</dbReference>
<dbReference type="InterPro" id="IPR050256">
    <property type="entry name" value="Glycosyltransferase_2"/>
</dbReference>
<dbReference type="GO" id="GO:0016740">
    <property type="term" value="F:transferase activity"/>
    <property type="evidence" value="ECO:0007669"/>
    <property type="project" value="UniProtKB-KW"/>
</dbReference>
<evidence type="ECO:0000313" key="3">
    <source>
        <dbReference type="EMBL" id="QNN47832.1"/>
    </source>
</evidence>
<organism evidence="3 4">
    <name type="scientific">Thermomonas brevis</name>
    <dbReference type="NCBI Taxonomy" id="215691"/>
    <lineage>
        <taxon>Bacteria</taxon>
        <taxon>Pseudomonadati</taxon>
        <taxon>Pseudomonadota</taxon>
        <taxon>Gammaproteobacteria</taxon>
        <taxon>Lysobacterales</taxon>
        <taxon>Lysobacteraceae</taxon>
        <taxon>Thermomonas</taxon>
    </lineage>
</organism>
<dbReference type="PANTHER" id="PTHR48090:SF8">
    <property type="entry name" value="GLYCOSYLTRANSFERASE CSBB-RELATED"/>
    <property type="match status" value="1"/>
</dbReference>
<dbReference type="Pfam" id="PF00535">
    <property type="entry name" value="Glycos_transf_2"/>
    <property type="match status" value="1"/>
</dbReference>
<keyword evidence="3" id="KW-0808">Transferase</keyword>
<proteinExistence type="predicted"/>
<evidence type="ECO:0000313" key="4">
    <source>
        <dbReference type="Proteomes" id="UP000515977"/>
    </source>
</evidence>
<reference evidence="3 4" key="1">
    <citation type="submission" date="2020-08" db="EMBL/GenBank/DDBJ databases">
        <title>Genome sequence of Thermomonas brevis KACC 16975T.</title>
        <authorList>
            <person name="Hyun D.-W."/>
            <person name="Bae J.-W."/>
        </authorList>
    </citation>
    <scope>NUCLEOTIDE SEQUENCE [LARGE SCALE GENOMIC DNA]</scope>
    <source>
        <strain evidence="3 4">KACC 16975</strain>
    </source>
</reference>
<dbReference type="KEGG" id="tbv:H9L17_06830"/>
<dbReference type="AlphaFoldDB" id="A0A7G9QWV7"/>
<keyword evidence="1" id="KW-0812">Transmembrane</keyword>
<dbReference type="Proteomes" id="UP000515977">
    <property type="component" value="Chromosome"/>
</dbReference>
<keyword evidence="1" id="KW-0472">Membrane</keyword>
<gene>
    <name evidence="3" type="ORF">H9L17_06830</name>
</gene>
<accession>A0A7G9QWV7</accession>
<dbReference type="InterPro" id="IPR001173">
    <property type="entry name" value="Glyco_trans_2-like"/>
</dbReference>
<dbReference type="GO" id="GO:0005886">
    <property type="term" value="C:plasma membrane"/>
    <property type="evidence" value="ECO:0007669"/>
    <property type="project" value="TreeGrafter"/>
</dbReference>
<feature type="transmembrane region" description="Helical" evidence="1">
    <location>
        <begin position="265"/>
        <end position="291"/>
    </location>
</feature>